<protein>
    <submittedName>
        <fullName evidence="2">Uncharacterized protein</fullName>
    </submittedName>
</protein>
<dbReference type="EMBL" id="JAWZYT010004664">
    <property type="protein sequence ID" value="KAK4293001.1"/>
    <property type="molecule type" value="Genomic_DNA"/>
</dbReference>
<feature type="compositionally biased region" description="Basic and acidic residues" evidence="1">
    <location>
        <begin position="57"/>
        <end position="73"/>
    </location>
</feature>
<keyword evidence="3" id="KW-1185">Reference proteome</keyword>
<evidence type="ECO:0000313" key="2">
    <source>
        <dbReference type="EMBL" id="KAK4293001.1"/>
    </source>
</evidence>
<proteinExistence type="predicted"/>
<organism evidence="2 3">
    <name type="scientific">Petrolisthes manimaculis</name>
    <dbReference type="NCBI Taxonomy" id="1843537"/>
    <lineage>
        <taxon>Eukaryota</taxon>
        <taxon>Metazoa</taxon>
        <taxon>Ecdysozoa</taxon>
        <taxon>Arthropoda</taxon>
        <taxon>Crustacea</taxon>
        <taxon>Multicrustacea</taxon>
        <taxon>Malacostraca</taxon>
        <taxon>Eumalacostraca</taxon>
        <taxon>Eucarida</taxon>
        <taxon>Decapoda</taxon>
        <taxon>Pleocyemata</taxon>
        <taxon>Anomura</taxon>
        <taxon>Galatheoidea</taxon>
        <taxon>Porcellanidae</taxon>
        <taxon>Petrolisthes</taxon>
    </lineage>
</organism>
<feature type="compositionally biased region" description="Acidic residues" evidence="1">
    <location>
        <begin position="43"/>
        <end position="56"/>
    </location>
</feature>
<feature type="region of interest" description="Disordered" evidence="1">
    <location>
        <begin position="1"/>
        <end position="92"/>
    </location>
</feature>
<feature type="compositionally biased region" description="Basic and acidic residues" evidence="1">
    <location>
        <begin position="1"/>
        <end position="11"/>
    </location>
</feature>
<name>A0AAE1TPV8_9EUCA</name>
<reference evidence="2" key="1">
    <citation type="submission" date="2023-11" db="EMBL/GenBank/DDBJ databases">
        <title>Genome assemblies of two species of porcelain crab, Petrolisthes cinctipes and Petrolisthes manimaculis (Anomura: Porcellanidae).</title>
        <authorList>
            <person name="Angst P."/>
        </authorList>
    </citation>
    <scope>NUCLEOTIDE SEQUENCE</scope>
    <source>
        <strain evidence="2">PB745_02</strain>
        <tissue evidence="2">Gill</tissue>
    </source>
</reference>
<feature type="compositionally biased region" description="Basic and acidic residues" evidence="1">
    <location>
        <begin position="80"/>
        <end position="92"/>
    </location>
</feature>
<dbReference type="Proteomes" id="UP001292094">
    <property type="component" value="Unassembled WGS sequence"/>
</dbReference>
<sequence>MGRDGGRERTRGGKCLRNYKREGKKEVGGGGAEGEMENGREEGEMEEGEMEEGEKEEGEKEEGRGRRGGRDGGEEGEMEEGIHKCRPPRDVY</sequence>
<dbReference type="AlphaFoldDB" id="A0AAE1TPV8"/>
<evidence type="ECO:0000313" key="3">
    <source>
        <dbReference type="Proteomes" id="UP001292094"/>
    </source>
</evidence>
<gene>
    <name evidence="2" type="ORF">Pmani_034278</name>
</gene>
<accession>A0AAE1TPV8</accession>
<evidence type="ECO:0000256" key="1">
    <source>
        <dbReference type="SAM" id="MobiDB-lite"/>
    </source>
</evidence>
<comment type="caution">
    <text evidence="2">The sequence shown here is derived from an EMBL/GenBank/DDBJ whole genome shotgun (WGS) entry which is preliminary data.</text>
</comment>